<dbReference type="EMBL" id="FTNR01000010">
    <property type="protein sequence ID" value="SIS07949.1"/>
    <property type="molecule type" value="Genomic_DNA"/>
</dbReference>
<dbReference type="AlphaFoldDB" id="A0A1N7G5S6"/>
<sequence>MIPSMQEGSRNWDIYPIATENTLLHSTLTKENTEW</sequence>
<reference evidence="2" key="1">
    <citation type="submission" date="2017-01" db="EMBL/GenBank/DDBJ databases">
        <authorList>
            <person name="Varghese N."/>
            <person name="Submissions S."/>
        </authorList>
    </citation>
    <scope>NUCLEOTIDE SEQUENCE [LARGE SCALE GENOMIC DNA]</scope>
    <source>
        <strain evidence="2">type strain: HArc-</strain>
    </source>
</reference>
<proteinExistence type="predicted"/>
<dbReference type="STRING" id="308853.SAMN05421752_11013"/>
<keyword evidence="2" id="KW-1185">Reference proteome</keyword>
<protein>
    <submittedName>
        <fullName evidence="1">Uncharacterized protein</fullName>
    </submittedName>
</protein>
<evidence type="ECO:0000313" key="1">
    <source>
        <dbReference type="EMBL" id="SIS07949.1"/>
    </source>
</evidence>
<dbReference type="Proteomes" id="UP000185936">
    <property type="component" value="Unassembled WGS sequence"/>
</dbReference>
<gene>
    <name evidence="1" type="ORF">SAMN05421752_11013</name>
</gene>
<accession>A0A1N7G5S6</accession>
<evidence type="ECO:0000313" key="2">
    <source>
        <dbReference type="Proteomes" id="UP000185936"/>
    </source>
</evidence>
<name>A0A1N7G5S6_9EURY</name>
<organism evidence="1 2">
    <name type="scientific">Natronorubrum thiooxidans</name>
    <dbReference type="NCBI Taxonomy" id="308853"/>
    <lineage>
        <taxon>Archaea</taxon>
        <taxon>Methanobacteriati</taxon>
        <taxon>Methanobacteriota</taxon>
        <taxon>Stenosarchaea group</taxon>
        <taxon>Halobacteria</taxon>
        <taxon>Halobacteriales</taxon>
        <taxon>Natrialbaceae</taxon>
        <taxon>Natronorubrum</taxon>
    </lineage>
</organism>